<proteinExistence type="predicted"/>
<accession>A0AAD9GMR3</accession>
<dbReference type="AlphaFoldDB" id="A0AAD9GMR3"/>
<dbReference type="Proteomes" id="UP001259832">
    <property type="component" value="Unassembled WGS sequence"/>
</dbReference>
<evidence type="ECO:0000313" key="1">
    <source>
        <dbReference type="EMBL" id="KAK1941038.1"/>
    </source>
</evidence>
<comment type="caution">
    <text evidence="1">The sequence shown here is derived from an EMBL/GenBank/DDBJ whole genome shotgun (WGS) entry which is preliminary data.</text>
</comment>
<sequence>MRDGTIPDAVQQTIPLDPADDIVNLFGEAPKKKTIHMLVKLTDAAKLTLPVVLAAPATVHLESCEDLLVFLESEMTRKGAVLADPTNLTEDSLQFRLVGREKLLEK</sequence>
<evidence type="ECO:0000313" key="2">
    <source>
        <dbReference type="Proteomes" id="UP001259832"/>
    </source>
</evidence>
<name>A0AAD9GMR3_9STRA</name>
<keyword evidence="2" id="KW-1185">Reference proteome</keyword>
<gene>
    <name evidence="1" type="ORF">P3T76_007744</name>
</gene>
<protein>
    <submittedName>
        <fullName evidence="1">Uncharacterized protein</fullName>
    </submittedName>
</protein>
<reference evidence="1" key="1">
    <citation type="submission" date="2023-08" db="EMBL/GenBank/DDBJ databases">
        <title>Reference Genome Resource for the Citrus Pathogen Phytophthora citrophthora.</title>
        <authorList>
            <person name="Moller H."/>
            <person name="Coetzee B."/>
            <person name="Rose L.J."/>
            <person name="Van Niekerk J.M."/>
        </authorList>
    </citation>
    <scope>NUCLEOTIDE SEQUENCE</scope>
    <source>
        <strain evidence="1">STE-U-9442</strain>
    </source>
</reference>
<dbReference type="EMBL" id="JASMQC010000013">
    <property type="protein sequence ID" value="KAK1941038.1"/>
    <property type="molecule type" value="Genomic_DNA"/>
</dbReference>
<organism evidence="1 2">
    <name type="scientific">Phytophthora citrophthora</name>
    <dbReference type="NCBI Taxonomy" id="4793"/>
    <lineage>
        <taxon>Eukaryota</taxon>
        <taxon>Sar</taxon>
        <taxon>Stramenopiles</taxon>
        <taxon>Oomycota</taxon>
        <taxon>Peronosporomycetes</taxon>
        <taxon>Peronosporales</taxon>
        <taxon>Peronosporaceae</taxon>
        <taxon>Phytophthora</taxon>
    </lineage>
</organism>